<dbReference type="FunFam" id="1.25.10.10:FF:000595">
    <property type="entry name" value="HEAT repeat-containing protein 1"/>
    <property type="match status" value="1"/>
</dbReference>
<accession>A0A7M7PMR1</accession>
<protein>
    <recommendedName>
        <fullName evidence="8">HEAT repeat-containing protein 1</fullName>
    </recommendedName>
</protein>
<keyword evidence="4 8" id="KW-0698">rRNA processing</keyword>
<comment type="similarity">
    <text evidence="2 8">Belongs to the HEATR1/UTP10 family.</text>
</comment>
<reference evidence="11" key="2">
    <citation type="submission" date="2021-01" db="UniProtKB">
        <authorList>
            <consortium name="EnsemblMetazoa"/>
        </authorList>
    </citation>
    <scope>IDENTIFICATION</scope>
</reference>
<dbReference type="Proteomes" id="UP000007110">
    <property type="component" value="Unassembled WGS sequence"/>
</dbReference>
<dbReference type="InterPro" id="IPR040191">
    <property type="entry name" value="UTP10"/>
</dbReference>
<dbReference type="KEGG" id="spu:589888"/>
<dbReference type="Pfam" id="PF12397">
    <property type="entry name" value="U3snoRNP10"/>
    <property type="match status" value="1"/>
</dbReference>
<reference evidence="12" key="1">
    <citation type="submission" date="2015-02" db="EMBL/GenBank/DDBJ databases">
        <title>Genome sequencing for Strongylocentrotus purpuratus.</title>
        <authorList>
            <person name="Murali S."/>
            <person name="Liu Y."/>
            <person name="Vee V."/>
            <person name="English A."/>
            <person name="Wang M."/>
            <person name="Skinner E."/>
            <person name="Han Y."/>
            <person name="Muzny D.M."/>
            <person name="Worley K.C."/>
            <person name="Gibbs R.A."/>
        </authorList>
    </citation>
    <scope>NUCLEOTIDE SEQUENCE</scope>
</reference>
<feature type="region of interest" description="Disordered" evidence="9">
    <location>
        <begin position="1539"/>
        <end position="1560"/>
    </location>
</feature>
<dbReference type="Pfam" id="PF23243">
    <property type="entry name" value="HEAT_HEATR1"/>
    <property type="match status" value="1"/>
</dbReference>
<dbReference type="GO" id="GO:0032040">
    <property type="term" value="C:small-subunit processome"/>
    <property type="evidence" value="ECO:0000318"/>
    <property type="project" value="GO_Central"/>
</dbReference>
<evidence type="ECO:0000256" key="9">
    <source>
        <dbReference type="SAM" id="MobiDB-lite"/>
    </source>
</evidence>
<keyword evidence="12" id="KW-1185">Reference proteome</keyword>
<evidence type="ECO:0000256" key="4">
    <source>
        <dbReference type="ARBA" id="ARBA00022552"/>
    </source>
</evidence>
<dbReference type="GeneID" id="589888"/>
<dbReference type="GO" id="GO:0034455">
    <property type="term" value="C:t-UTP complex"/>
    <property type="evidence" value="ECO:0000318"/>
    <property type="project" value="GO_Central"/>
</dbReference>
<dbReference type="PANTHER" id="PTHR13457:SF1">
    <property type="entry name" value="HEAT REPEAT-CONTAINING PROTEIN 1"/>
    <property type="match status" value="1"/>
</dbReference>
<evidence type="ECO:0000313" key="11">
    <source>
        <dbReference type="EnsemblMetazoa" id="XP_030852588"/>
    </source>
</evidence>
<sequence>MTSLAQQLQRLAVPEARAAVAAQRKDRKSLLFDPAEAGGLDKDTFYAIGVNGLQELQGIDPRFHDLESLLFDEASKSLERSIENREINDKLDKKIRQFLLTVSPYFLLKPAQKAIEWLVYRFHIQEYNTDDLMMCVLPYHETKIFVRAVQLLNLKNKKSKWNWLERIQKPGVSLSRLSLVTHCISDRGFLHFICELPLLAIKAHKKTVLPGGSPNPPSNAPLRVMFTFYAATVVSAISSPGAIKEVFLASILPFLLRGLKLDYLDYNGATYMIVCQLGVSAMLKNTLLEPLMEAMCQHVNAEMIQQMLGCLAVLCRTQNIKQLPGKVMFQICALPKVLISLAQLSKSHNITPLLAALLPHLTTAAINAEVSEDIEFPEGCKELDLIASLTGILREIHVESHIVVDTARCLLHGYVSACTDGLDDERRRDLREKIAPVVQSLERRFPEAMDLILESYLAEVEDQDKQQYVQDFVSMYSGGMKHQLLPEANTSLVLSLNHANPDVRRMAVNHIHNLIQQGGELEPFFQESLLQRLQDDSLSVVGAVLQIDECLCELLPADPVLAALQKLLNKRKKRHGDDWGNMVKGAIKIITSQTFISKAPHLVDDAVAMTIPHIFLTTQANSSLELELRAAIARSHMVTSHPLMKGLKSALSSKKTANERQTTTKILDLLGKNMAAMKQEDMDKMVSSLLSHLDATSKPEAYRLIVTTVLLRALQHIHDNESKLYMARKLLAVLEVDTLKTCHKNIELIRMEQGENGGEQDGPLQATGVPSTGLPPQLHTHLSALLTLKRKHRVAGTVYLHSSQVQTMVWALESMVLSLAPSVSSLTPDSKWWVPGTEAGHVGGQFVTFMLQLVDLLTRGSSECHLKDKTRQGFRSIIHSVIKNLFKDSTSFLKLLSIGWIGHVTPSQPMGFKPSPLFQVRCLNMASAIFGSMEEDELHSLLGKESFVLPCLLIALSSHLEPVRAVTNGCLQTVSDGYHGDSAGPYHWLIQRLRKKTESIELDSGYIKQALGNSLMKANKVPDVTFPKQKKTEPDAKGASALQARQCLEWILDYVKQEGIPHHAQRSLLELIELVDSEIVLSSLLDLLQDLLVQAFVEEGSLSVDQTHSLQCILSHLTPQTAHLMSEQKSLDLLLEVLSREKPVCGGLASPSEMAFKQMTGAFFTALPTADVQQSVLARLIDLQVDTHNSATANHLAKVFKKLPLTAAQVVKELTQITAGQKPKSVKDARRVRQKQKTTNVDDPSSQAATSEGRVWQRVMTILENLQQRKLGKMEGRHTIVPTLFTILSLCLELPATDQGSTEYIKQLLLTTILNICDHLGDTDAEEEAGPLITEEQFSVELVVQCIRTSDNPQTHNHALLLLATAAKLFPEHVLHNIMAIFTFMGASLLRQDDSHSFQIIHKTVQTVIPALVKASKDQSLPSSLAGNLEDVVTMVMQTFVDAFPHIPEHRRLPLFTHLVQSVGGMEYLWRVILLLIGGYATKGATAMLPEETETKGPGRNLEFWLTLCHHFDPDTQVISLTKMLGYLATLKGKKEGVAKTPSHYSRSSRSAGLTPGSKGKTQDLIFDQESHSPRQLRHFKFTSVGFLSQLLTSDPFIAQLVNLSEEKSASMQALYQKLLEQTLCYITHVAHCIQDNADPNTAKFWRALLHKAYDVLDKVNYLLPAKVFIGVVSGLIGNRLPTVRRKAMELLNNKLIQNKDGFEEEETAMLLGMLDTLVAIAKSSRENQAEADELDINRQTALYSLKLLCKLFGSEHRKEFTKVMDVALGIIMETHGNNQVIASGLLCLAEAVSSLKAHAIPYLSRFMPPLLDTLASKTHVTSSDLHLLSTVTAIQKILETLPHFLSPYLGQLLQQVCRLSGYRQDEEKSQLTLRLKACRHQLSSALPPRVLIPAVSECYKTNVSTSKTSIGPLMSILSDHLDQLPKEDLLSHHHAMVSLFLQALDYRSSHTESTLDEVSAIEGHVIDAVNTMVMKLSEATFRPMFLKVYEWATRGSNPDRQLTFYRLSDGIAEKLKSLFCLFAGHLVANIAGILNANNVIKTDKPFFEEDTQSKEKSASLLGYALDCLHKCFHYDKGDFVSKERFEKLMQPLVDQIENTQGGDDIYEARITSHLTPCIVQFMVAAKDPSTWQPLNYQILLKTRNSSPKVRYAALTVLQAVHSQLGEDYLSLLPETIPFLAELMEDESEEVEQHCQDVVSELEKTLGEPLQKYF</sequence>
<evidence type="ECO:0000256" key="1">
    <source>
        <dbReference type="ARBA" id="ARBA00004604"/>
    </source>
</evidence>
<keyword evidence="3 8" id="KW-0690">Ribosome biogenesis</keyword>
<dbReference type="InterPro" id="IPR057546">
    <property type="entry name" value="HEAT_GCN1"/>
</dbReference>
<dbReference type="RefSeq" id="XP_030852588.1">
    <property type="nucleotide sequence ID" value="XM_030996728.1"/>
</dbReference>
<evidence type="ECO:0000256" key="2">
    <source>
        <dbReference type="ARBA" id="ARBA00010559"/>
    </source>
</evidence>
<evidence type="ECO:0000256" key="3">
    <source>
        <dbReference type="ARBA" id="ARBA00022517"/>
    </source>
</evidence>
<dbReference type="SMART" id="SM01036">
    <property type="entry name" value="BP28CT"/>
    <property type="match status" value="1"/>
</dbReference>
<dbReference type="OrthoDB" id="31183at2759"/>
<evidence type="ECO:0000313" key="12">
    <source>
        <dbReference type="Proteomes" id="UP000007110"/>
    </source>
</evidence>
<evidence type="ECO:0000259" key="10">
    <source>
        <dbReference type="SMART" id="SM01036"/>
    </source>
</evidence>
<dbReference type="InterPro" id="IPR011989">
    <property type="entry name" value="ARM-like"/>
</dbReference>
<dbReference type="InterPro" id="IPR022125">
    <property type="entry name" value="U3snoRNP10_N"/>
</dbReference>
<dbReference type="GO" id="GO:0030515">
    <property type="term" value="F:snoRNA binding"/>
    <property type="evidence" value="ECO:0000318"/>
    <property type="project" value="GO_Central"/>
</dbReference>
<dbReference type="Pfam" id="PF23271">
    <property type="entry name" value="HEAT_GCN1"/>
    <property type="match status" value="1"/>
</dbReference>
<dbReference type="GO" id="GO:0000462">
    <property type="term" value="P:maturation of SSU-rRNA from tricistronic rRNA transcript (SSU-rRNA, 5.8S rRNA, LSU-rRNA)"/>
    <property type="evidence" value="ECO:0000318"/>
    <property type="project" value="GO_Central"/>
</dbReference>
<evidence type="ECO:0000256" key="6">
    <source>
        <dbReference type="ARBA" id="ARBA00023242"/>
    </source>
</evidence>
<comment type="function">
    <text evidence="8">Involved in nucleolar processing of pre-18S ribosomal RNA.</text>
</comment>
<name>A0A7M7PMR1_STRPU</name>
<comment type="subcellular location">
    <subcellularLocation>
        <location evidence="1 8">Nucleus</location>
        <location evidence="1 8">Nucleolus</location>
    </subcellularLocation>
</comment>
<dbReference type="FunFam" id="1.25.10.10:FF:001262">
    <property type="entry name" value="HEAT repeat-containing protein 1-like Protein"/>
    <property type="match status" value="1"/>
</dbReference>
<dbReference type="EnsemblMetazoa" id="XM_030996728">
    <property type="protein sequence ID" value="XP_030852588"/>
    <property type="gene ID" value="LOC589888"/>
</dbReference>
<dbReference type="InParanoid" id="A0A7M7PMR1"/>
<dbReference type="Pfam" id="PF08146">
    <property type="entry name" value="BP28CT"/>
    <property type="match status" value="1"/>
</dbReference>
<feature type="domain" description="BP28 C-terminal" evidence="10">
    <location>
        <begin position="1927"/>
        <end position="2080"/>
    </location>
</feature>
<keyword evidence="6 8" id="KW-0539">Nucleus</keyword>
<keyword evidence="7 8" id="KW-0687">Ribonucleoprotein</keyword>
<evidence type="ECO:0000256" key="5">
    <source>
        <dbReference type="ARBA" id="ARBA00022737"/>
    </source>
</evidence>
<dbReference type="OMA" id="NDVMWKQ"/>
<dbReference type="InterPro" id="IPR016024">
    <property type="entry name" value="ARM-type_fold"/>
</dbReference>
<dbReference type="SUPFAM" id="SSF48371">
    <property type="entry name" value="ARM repeat"/>
    <property type="match status" value="2"/>
</dbReference>
<dbReference type="FunCoup" id="A0A7M7PMR1">
    <property type="interactions" value="1741"/>
</dbReference>
<organism evidence="11 12">
    <name type="scientific">Strongylocentrotus purpuratus</name>
    <name type="common">Purple sea urchin</name>
    <dbReference type="NCBI Taxonomy" id="7668"/>
    <lineage>
        <taxon>Eukaryota</taxon>
        <taxon>Metazoa</taxon>
        <taxon>Echinodermata</taxon>
        <taxon>Eleutherozoa</taxon>
        <taxon>Echinozoa</taxon>
        <taxon>Echinoidea</taxon>
        <taxon>Euechinoidea</taxon>
        <taxon>Echinacea</taxon>
        <taxon>Camarodonta</taxon>
        <taxon>Echinidea</taxon>
        <taxon>Strongylocentrotidae</taxon>
        <taxon>Strongylocentrotus</taxon>
    </lineage>
</organism>
<dbReference type="GO" id="GO:0045943">
    <property type="term" value="P:positive regulation of transcription by RNA polymerase I"/>
    <property type="evidence" value="ECO:0000318"/>
    <property type="project" value="GO_Central"/>
</dbReference>
<evidence type="ECO:0000256" key="7">
    <source>
        <dbReference type="ARBA" id="ARBA00023274"/>
    </source>
</evidence>
<feature type="compositionally biased region" description="Polar residues" evidence="9">
    <location>
        <begin position="1543"/>
        <end position="1552"/>
    </location>
</feature>
<evidence type="ECO:0000256" key="8">
    <source>
        <dbReference type="RuleBase" id="RU367065"/>
    </source>
</evidence>
<dbReference type="InterPro" id="IPR012954">
    <property type="entry name" value="BP28_C_dom"/>
</dbReference>
<keyword evidence="5" id="KW-0677">Repeat</keyword>
<dbReference type="Gene3D" id="1.25.10.10">
    <property type="entry name" value="Leucine-rich Repeat Variant"/>
    <property type="match status" value="3"/>
</dbReference>
<feature type="compositionally biased region" description="Polar residues" evidence="9">
    <location>
        <begin position="1237"/>
        <end position="1250"/>
    </location>
</feature>
<dbReference type="PANTHER" id="PTHR13457">
    <property type="entry name" value="BAP28"/>
    <property type="match status" value="1"/>
</dbReference>
<dbReference type="InterPro" id="IPR056473">
    <property type="entry name" value="HEAT_Utp10/HEAT1"/>
</dbReference>
<proteinExistence type="inferred from homology"/>
<dbReference type="GO" id="GO:0030686">
    <property type="term" value="C:90S preribosome"/>
    <property type="evidence" value="ECO:0000318"/>
    <property type="project" value="GO_Central"/>
</dbReference>
<feature type="region of interest" description="Disordered" evidence="9">
    <location>
        <begin position="1222"/>
        <end position="1251"/>
    </location>
</feature>